<dbReference type="PANTHER" id="PTHR14269:SF62">
    <property type="entry name" value="CDP-DIACYLGLYCEROL--GLYCEROL-3-PHOSPHATE 3-PHOSPHATIDYLTRANSFERASE 1, CHLOROPLASTIC"/>
    <property type="match status" value="1"/>
</dbReference>
<name>E8Q6B3_BLOVB</name>
<evidence type="ECO:0000256" key="5">
    <source>
        <dbReference type="ARBA" id="ARBA00014944"/>
    </source>
</evidence>
<keyword evidence="11 17" id="KW-0472">Membrane</keyword>
<dbReference type="GO" id="GO:0005886">
    <property type="term" value="C:plasma membrane"/>
    <property type="evidence" value="ECO:0007669"/>
    <property type="project" value="TreeGrafter"/>
</dbReference>
<evidence type="ECO:0000256" key="13">
    <source>
        <dbReference type="ARBA" id="ARBA00023264"/>
    </source>
</evidence>
<dbReference type="Pfam" id="PF01066">
    <property type="entry name" value="CDP-OH_P_transf"/>
    <property type="match status" value="1"/>
</dbReference>
<evidence type="ECO:0000256" key="14">
    <source>
        <dbReference type="ARBA" id="ARBA00048586"/>
    </source>
</evidence>
<evidence type="ECO:0000256" key="12">
    <source>
        <dbReference type="ARBA" id="ARBA00023209"/>
    </source>
</evidence>
<keyword evidence="6" id="KW-0444">Lipid biosynthesis</keyword>
<dbReference type="PROSITE" id="PS00379">
    <property type="entry name" value="CDP_ALCOHOL_P_TRANSF"/>
    <property type="match status" value="1"/>
</dbReference>
<keyword evidence="19" id="KW-1185">Reference proteome</keyword>
<evidence type="ECO:0000256" key="17">
    <source>
        <dbReference type="SAM" id="Phobius"/>
    </source>
</evidence>
<sequence length="193" mass="22587">MLIIFTLIKCCNTFNIPIFLTLFRLVMVPCFTIVFYLPVQWGPILCTIIFITAAITDWFDGFLARRWKQTSKIGKFLDPVVDKIMIITAFVLISEYFHVWWMTLPISSMIIREIIISALREWIAKIYNHRDLSVSWLSKLKTFIQMSALIVLLCRFNEWTMITGIVALYVSVVLALWSLCYYLYTACCIIVKL</sequence>
<dbReference type="AlphaFoldDB" id="E8Q6B3"/>
<dbReference type="PANTHER" id="PTHR14269">
    <property type="entry name" value="CDP-DIACYLGLYCEROL--GLYCEROL-3-PHOSPHATE 3-PHOSPHATIDYLTRANSFERASE-RELATED"/>
    <property type="match status" value="1"/>
</dbReference>
<gene>
    <name evidence="18" type="primary">pgsA</name>
    <name evidence="18" type="ordered locus">BVAF_416</name>
</gene>
<evidence type="ECO:0000313" key="19">
    <source>
        <dbReference type="Proteomes" id="UP000007464"/>
    </source>
</evidence>
<evidence type="ECO:0000313" key="18">
    <source>
        <dbReference type="EMBL" id="ADV33807.1"/>
    </source>
</evidence>
<comment type="pathway">
    <text evidence="2">Phospholipid metabolism; phosphatidylglycerol biosynthesis; phosphatidylglycerol from CDP-diacylglycerol: step 1/2.</text>
</comment>
<protein>
    <recommendedName>
        <fullName evidence="5 15">CDP-diacylglycerol--glycerol-3-phosphate 3-phosphatidyltransferase</fullName>
        <ecNumber evidence="4 15">2.7.8.5</ecNumber>
    </recommendedName>
</protein>
<evidence type="ECO:0000256" key="8">
    <source>
        <dbReference type="ARBA" id="ARBA00022692"/>
    </source>
</evidence>
<evidence type="ECO:0000256" key="2">
    <source>
        <dbReference type="ARBA" id="ARBA00005042"/>
    </source>
</evidence>
<dbReference type="RefSeq" id="WP_013516732.1">
    <property type="nucleotide sequence ID" value="NC_014909.2"/>
</dbReference>
<dbReference type="EC" id="2.7.8.5" evidence="4 15"/>
<keyword evidence="9 17" id="KW-1133">Transmembrane helix</keyword>
<dbReference type="InterPro" id="IPR050324">
    <property type="entry name" value="CDP-alcohol_PTase-I"/>
</dbReference>
<dbReference type="Gene3D" id="1.20.120.1760">
    <property type="match status" value="1"/>
</dbReference>
<organism evidence="18 19">
    <name type="scientific">Blochmanniella vafra (strain BVAF)</name>
    <dbReference type="NCBI Taxonomy" id="859654"/>
    <lineage>
        <taxon>Bacteria</taxon>
        <taxon>Pseudomonadati</taxon>
        <taxon>Pseudomonadota</taxon>
        <taxon>Gammaproteobacteria</taxon>
        <taxon>Enterobacterales</taxon>
        <taxon>Enterobacteriaceae</taxon>
        <taxon>ant endosymbionts</taxon>
        <taxon>Candidatus Blochmanniella</taxon>
    </lineage>
</organism>
<comment type="subcellular location">
    <subcellularLocation>
        <location evidence="1">Membrane</location>
        <topology evidence="1">Multi-pass membrane protein</topology>
    </subcellularLocation>
</comment>
<keyword evidence="13" id="KW-1208">Phospholipid metabolism</keyword>
<dbReference type="PIRSF" id="PIRSF000847">
    <property type="entry name" value="Phos_ph_gly_syn"/>
    <property type="match status" value="1"/>
</dbReference>
<dbReference type="NCBIfam" id="TIGR00560">
    <property type="entry name" value="pgsA"/>
    <property type="match status" value="1"/>
</dbReference>
<keyword evidence="10" id="KW-0443">Lipid metabolism</keyword>
<evidence type="ECO:0000256" key="11">
    <source>
        <dbReference type="ARBA" id="ARBA00023136"/>
    </source>
</evidence>
<comment type="similarity">
    <text evidence="3 16">Belongs to the CDP-alcohol phosphatidyltransferase class-I family.</text>
</comment>
<dbReference type="GO" id="GO:0046474">
    <property type="term" value="P:glycerophospholipid biosynthetic process"/>
    <property type="evidence" value="ECO:0007669"/>
    <property type="project" value="TreeGrafter"/>
</dbReference>
<dbReference type="Proteomes" id="UP000007464">
    <property type="component" value="Chromosome"/>
</dbReference>
<accession>E8Q6B3</accession>
<feature type="transmembrane region" description="Helical" evidence="17">
    <location>
        <begin position="12"/>
        <end position="35"/>
    </location>
</feature>
<evidence type="ECO:0000256" key="4">
    <source>
        <dbReference type="ARBA" id="ARBA00013170"/>
    </source>
</evidence>
<evidence type="ECO:0000256" key="9">
    <source>
        <dbReference type="ARBA" id="ARBA00022989"/>
    </source>
</evidence>
<comment type="catalytic activity">
    <reaction evidence="14">
        <text>a CDP-1,2-diacyl-sn-glycerol + sn-glycerol 3-phosphate = a 1,2-diacyl-sn-glycero-3-phospho-(1'-sn-glycero-3'-phosphate) + CMP + H(+)</text>
        <dbReference type="Rhea" id="RHEA:12593"/>
        <dbReference type="ChEBI" id="CHEBI:15378"/>
        <dbReference type="ChEBI" id="CHEBI:57597"/>
        <dbReference type="ChEBI" id="CHEBI:58332"/>
        <dbReference type="ChEBI" id="CHEBI:60110"/>
        <dbReference type="ChEBI" id="CHEBI:60377"/>
        <dbReference type="EC" id="2.7.8.5"/>
    </reaction>
</comment>
<evidence type="ECO:0000256" key="6">
    <source>
        <dbReference type="ARBA" id="ARBA00022516"/>
    </source>
</evidence>
<dbReference type="EMBL" id="CP002189">
    <property type="protein sequence ID" value="ADV33807.1"/>
    <property type="molecule type" value="Genomic_DNA"/>
</dbReference>
<evidence type="ECO:0000256" key="1">
    <source>
        <dbReference type="ARBA" id="ARBA00004141"/>
    </source>
</evidence>
<dbReference type="InterPro" id="IPR048254">
    <property type="entry name" value="CDP_ALCOHOL_P_TRANSF_CS"/>
</dbReference>
<dbReference type="HOGENOM" id="CLU_051314_2_1_6"/>
<keyword evidence="7 16" id="KW-0808">Transferase</keyword>
<evidence type="ECO:0000256" key="10">
    <source>
        <dbReference type="ARBA" id="ARBA00023098"/>
    </source>
</evidence>
<proteinExistence type="inferred from homology"/>
<keyword evidence="12" id="KW-0594">Phospholipid biosynthesis</keyword>
<evidence type="ECO:0000256" key="16">
    <source>
        <dbReference type="RuleBase" id="RU003750"/>
    </source>
</evidence>
<feature type="transmembrane region" description="Helical" evidence="17">
    <location>
        <begin position="165"/>
        <end position="191"/>
    </location>
</feature>
<feature type="transmembrane region" description="Helical" evidence="17">
    <location>
        <begin position="41"/>
        <end position="64"/>
    </location>
</feature>
<keyword evidence="8 17" id="KW-0812">Transmembrane</keyword>
<dbReference type="InterPro" id="IPR000462">
    <property type="entry name" value="CDP-OH_P_trans"/>
</dbReference>
<dbReference type="STRING" id="859654.BVAF_416"/>
<evidence type="ECO:0000256" key="3">
    <source>
        <dbReference type="ARBA" id="ARBA00010441"/>
    </source>
</evidence>
<reference evidence="18 19" key="1">
    <citation type="journal article" date="2010" name="BMC Genomics">
        <title>Unprecedented loss of ammonia assimilation capability in a urease-encoding bacterial mutualist.</title>
        <authorList>
            <person name="Williams L.E."/>
            <person name="Wernegreen J.J."/>
        </authorList>
    </citation>
    <scope>NUCLEOTIDE SEQUENCE [LARGE SCALE GENOMIC DNA]</scope>
    <source>
        <strain evidence="18 19">BVAF</strain>
    </source>
</reference>
<dbReference type="InterPro" id="IPR004570">
    <property type="entry name" value="Phosphatidylglycerol_P_synth"/>
</dbReference>
<dbReference type="KEGG" id="bva:BVAF_416"/>
<evidence type="ECO:0000256" key="15">
    <source>
        <dbReference type="NCBIfam" id="TIGR00560"/>
    </source>
</evidence>
<dbReference type="GO" id="GO:0008444">
    <property type="term" value="F:CDP-diacylglycerol-glycerol-3-phosphate 3-phosphatidyltransferase activity"/>
    <property type="evidence" value="ECO:0007669"/>
    <property type="project" value="UniProtKB-UniRule"/>
</dbReference>
<dbReference type="OrthoDB" id="9796672at2"/>
<evidence type="ECO:0000256" key="7">
    <source>
        <dbReference type="ARBA" id="ARBA00022679"/>
    </source>
</evidence>
<dbReference type="InterPro" id="IPR043130">
    <property type="entry name" value="CDP-OH_PTrfase_TM_dom"/>
</dbReference>